<feature type="domain" description="Integrase catalytic" evidence="2">
    <location>
        <begin position="125"/>
        <end position="316"/>
    </location>
</feature>
<dbReference type="Gene3D" id="3.30.420.10">
    <property type="entry name" value="Ribonuclease H-like superfamily/Ribonuclease H"/>
    <property type="match status" value="1"/>
</dbReference>
<comment type="caution">
    <text evidence="3">The sequence shown here is derived from an EMBL/GenBank/DDBJ whole genome shotgun (WGS) entry which is preliminary data.</text>
</comment>
<evidence type="ECO:0000313" key="4">
    <source>
        <dbReference type="Proteomes" id="UP000256708"/>
    </source>
</evidence>
<dbReference type="GO" id="GO:0003676">
    <property type="term" value="F:nucleic acid binding"/>
    <property type="evidence" value="ECO:0007669"/>
    <property type="project" value="InterPro"/>
</dbReference>
<dbReference type="PROSITE" id="PS50994">
    <property type="entry name" value="INTEGRASE"/>
    <property type="match status" value="1"/>
</dbReference>
<dbReference type="PANTHER" id="PTHR35004">
    <property type="entry name" value="TRANSPOSASE RV3428C-RELATED"/>
    <property type="match status" value="1"/>
</dbReference>
<dbReference type="InterPro" id="IPR001584">
    <property type="entry name" value="Integrase_cat-core"/>
</dbReference>
<name>A0A3D8L284_9BACT</name>
<dbReference type="EMBL" id="QRGR01000043">
    <property type="protein sequence ID" value="RDV11327.1"/>
    <property type="molecule type" value="Genomic_DNA"/>
</dbReference>
<sequence length="515" mass="59695">MAGQRLDIMELLQLIQLKQKGMSNRQVASALGISRNTVNNYVKTFEQQQLDFSELEKLTSTELAELFPQADYKDTQRYEQLTAYFPYFRKELQKPGCTLQTLWQEYLEKHPGGYRYTQFVTYYNQWGKPVKASGILNHKAGEKLFVDFAGKKLSYVDRDTGEVHPVEVFVALLPCSQYTYVQAVTSQKREDFIACMNGALQWLGGVPKAIVSDNLRSAVSKGHKYAPLINKTLKSFALHYRCVIDPARPYHPRDKALVEGAVKLVYQRIYYPLSKHTFFSLQQLNAAIREQLITYNNHCFQTSKASRKQRFLETEQAYLDALPGGPYQLRYYKRAKVQKVSHVFLSEGKSYYSVPHRYIGQYVEVQYTADMVEVFFNAERIASHRRSLRPGCYSTAKEHMPSSHQAYSDWSPEYFEKRAGKVGDFTARYISRLISQYSYPEVAYKQAQGILSLLKCYAAERLEKACKRAWQYRYSSYRTIERILKNNLDQQEDASNIATETIPVHENIRGAAYYQ</sequence>
<reference evidence="4" key="1">
    <citation type="submission" date="2018-08" db="EMBL/GenBank/DDBJ databases">
        <authorList>
            <person name="Liu Z.-W."/>
            <person name="Du Z.-J."/>
        </authorList>
    </citation>
    <scope>NUCLEOTIDE SEQUENCE [LARGE SCALE GENOMIC DNA]</scope>
    <source>
        <strain evidence="4">H4X</strain>
    </source>
</reference>
<dbReference type="Gene3D" id="1.10.10.10">
    <property type="entry name" value="Winged helix-like DNA-binding domain superfamily/Winged helix DNA-binding domain"/>
    <property type="match status" value="1"/>
</dbReference>
<accession>A0A3D8L284</accession>
<evidence type="ECO:0000256" key="1">
    <source>
        <dbReference type="ARBA" id="ARBA00009277"/>
    </source>
</evidence>
<protein>
    <submittedName>
        <fullName evidence="3">IS21 family transposase</fullName>
    </submittedName>
</protein>
<dbReference type="OrthoDB" id="3193769at2"/>
<dbReference type="InterPro" id="IPR036397">
    <property type="entry name" value="RNaseH_sf"/>
</dbReference>
<dbReference type="SUPFAM" id="SSF53098">
    <property type="entry name" value="Ribonuclease H-like"/>
    <property type="match status" value="1"/>
</dbReference>
<dbReference type="InterPro" id="IPR036388">
    <property type="entry name" value="WH-like_DNA-bd_sf"/>
</dbReference>
<dbReference type="Pfam" id="PF22483">
    <property type="entry name" value="Mu-transpos_C_2"/>
    <property type="match status" value="1"/>
</dbReference>
<evidence type="ECO:0000313" key="3">
    <source>
        <dbReference type="EMBL" id="RDV11327.1"/>
    </source>
</evidence>
<dbReference type="GO" id="GO:0015074">
    <property type="term" value="P:DNA integration"/>
    <property type="evidence" value="ECO:0007669"/>
    <property type="project" value="InterPro"/>
</dbReference>
<dbReference type="Pfam" id="PF13384">
    <property type="entry name" value="HTH_23"/>
    <property type="match status" value="1"/>
</dbReference>
<comment type="similarity">
    <text evidence="1">Belongs to the transposase IS21/IS408/IS1162 family.</text>
</comment>
<proteinExistence type="inferred from homology"/>
<keyword evidence="4" id="KW-1185">Reference proteome</keyword>
<organism evidence="3 4">
    <name type="scientific">Pontibacter diazotrophicus</name>
    <dbReference type="NCBI Taxonomy" id="1400979"/>
    <lineage>
        <taxon>Bacteria</taxon>
        <taxon>Pseudomonadati</taxon>
        <taxon>Bacteroidota</taxon>
        <taxon>Cytophagia</taxon>
        <taxon>Cytophagales</taxon>
        <taxon>Hymenobacteraceae</taxon>
        <taxon>Pontibacter</taxon>
    </lineage>
</organism>
<gene>
    <name evidence="3" type="ORF">DXT99_24810</name>
</gene>
<dbReference type="InterPro" id="IPR054353">
    <property type="entry name" value="IstA-like_C"/>
</dbReference>
<dbReference type="InterPro" id="IPR012337">
    <property type="entry name" value="RNaseH-like_sf"/>
</dbReference>
<dbReference type="PANTHER" id="PTHR35004:SF8">
    <property type="entry name" value="TRANSPOSASE RV3428C-RELATED"/>
    <property type="match status" value="1"/>
</dbReference>
<dbReference type="AlphaFoldDB" id="A0A3D8L284"/>
<dbReference type="Pfam" id="PF00665">
    <property type="entry name" value="rve"/>
    <property type="match status" value="1"/>
</dbReference>
<evidence type="ECO:0000259" key="2">
    <source>
        <dbReference type="PROSITE" id="PS50994"/>
    </source>
</evidence>
<dbReference type="NCBIfam" id="NF033546">
    <property type="entry name" value="transpos_IS21"/>
    <property type="match status" value="1"/>
</dbReference>
<dbReference type="Proteomes" id="UP000256708">
    <property type="component" value="Unassembled WGS sequence"/>
</dbReference>